<evidence type="ECO:0000313" key="2">
    <source>
        <dbReference type="Proteomes" id="UP000015105"/>
    </source>
</evidence>
<sequence length="62" mass="7103">MCWKHTPYAQCSSKSAYKTSVQEPWLESAHLLVVLRIKKIILLINASWKDQTIPQALLHGDL</sequence>
<name>A0A453RDM0_AEGTS</name>
<reference evidence="2" key="1">
    <citation type="journal article" date="2014" name="Science">
        <title>Ancient hybridizations among the ancestral genomes of bread wheat.</title>
        <authorList>
            <consortium name="International Wheat Genome Sequencing Consortium,"/>
            <person name="Marcussen T."/>
            <person name="Sandve S.R."/>
            <person name="Heier L."/>
            <person name="Spannagl M."/>
            <person name="Pfeifer M."/>
            <person name="Jakobsen K.S."/>
            <person name="Wulff B.B."/>
            <person name="Steuernagel B."/>
            <person name="Mayer K.F."/>
            <person name="Olsen O.A."/>
        </authorList>
    </citation>
    <scope>NUCLEOTIDE SEQUENCE [LARGE SCALE GENOMIC DNA]</scope>
    <source>
        <strain evidence="2">cv. AL8/78</strain>
    </source>
</reference>
<reference evidence="2" key="2">
    <citation type="journal article" date="2017" name="Nat. Plants">
        <title>The Aegilops tauschii genome reveals multiple impacts of transposons.</title>
        <authorList>
            <person name="Zhao G."/>
            <person name="Zou C."/>
            <person name="Li K."/>
            <person name="Wang K."/>
            <person name="Li T."/>
            <person name="Gao L."/>
            <person name="Zhang X."/>
            <person name="Wang H."/>
            <person name="Yang Z."/>
            <person name="Liu X."/>
            <person name="Jiang W."/>
            <person name="Mao L."/>
            <person name="Kong X."/>
            <person name="Jiao Y."/>
            <person name="Jia J."/>
        </authorList>
    </citation>
    <scope>NUCLEOTIDE SEQUENCE [LARGE SCALE GENOMIC DNA]</scope>
    <source>
        <strain evidence="2">cv. AL8/78</strain>
    </source>
</reference>
<dbReference type="Gramene" id="AET7Gv20545300.7">
    <property type="protein sequence ID" value="AET7Gv20545300.7"/>
    <property type="gene ID" value="AET7Gv20545300"/>
</dbReference>
<reference evidence="1" key="4">
    <citation type="submission" date="2019-03" db="UniProtKB">
        <authorList>
            <consortium name="EnsemblPlants"/>
        </authorList>
    </citation>
    <scope>IDENTIFICATION</scope>
</reference>
<dbReference type="EnsemblPlants" id="AET7Gv20545300.7">
    <property type="protein sequence ID" value="AET7Gv20545300.7"/>
    <property type="gene ID" value="AET7Gv20545300"/>
</dbReference>
<organism evidence="1 2">
    <name type="scientific">Aegilops tauschii subsp. strangulata</name>
    <name type="common">Goatgrass</name>
    <dbReference type="NCBI Taxonomy" id="200361"/>
    <lineage>
        <taxon>Eukaryota</taxon>
        <taxon>Viridiplantae</taxon>
        <taxon>Streptophyta</taxon>
        <taxon>Embryophyta</taxon>
        <taxon>Tracheophyta</taxon>
        <taxon>Spermatophyta</taxon>
        <taxon>Magnoliopsida</taxon>
        <taxon>Liliopsida</taxon>
        <taxon>Poales</taxon>
        <taxon>Poaceae</taxon>
        <taxon>BOP clade</taxon>
        <taxon>Pooideae</taxon>
        <taxon>Triticodae</taxon>
        <taxon>Triticeae</taxon>
        <taxon>Triticinae</taxon>
        <taxon>Aegilops</taxon>
    </lineage>
</organism>
<evidence type="ECO:0000313" key="1">
    <source>
        <dbReference type="EnsemblPlants" id="AET7Gv20545300.7"/>
    </source>
</evidence>
<proteinExistence type="predicted"/>
<protein>
    <submittedName>
        <fullName evidence="1">Uncharacterized protein</fullName>
    </submittedName>
</protein>
<keyword evidence="2" id="KW-1185">Reference proteome</keyword>
<accession>A0A453RDM0</accession>
<dbReference type="Proteomes" id="UP000015105">
    <property type="component" value="Chromosome 7D"/>
</dbReference>
<dbReference type="AlphaFoldDB" id="A0A453RDM0"/>
<reference evidence="1" key="5">
    <citation type="journal article" date="2021" name="G3 (Bethesda)">
        <title>Aegilops tauschii genome assembly Aet v5.0 features greater sequence contiguity and improved annotation.</title>
        <authorList>
            <person name="Wang L."/>
            <person name="Zhu T."/>
            <person name="Rodriguez J.C."/>
            <person name="Deal K.R."/>
            <person name="Dubcovsky J."/>
            <person name="McGuire P.E."/>
            <person name="Lux T."/>
            <person name="Spannagl M."/>
            <person name="Mayer K.F.X."/>
            <person name="Baldrich P."/>
            <person name="Meyers B.C."/>
            <person name="Huo N."/>
            <person name="Gu Y.Q."/>
            <person name="Zhou H."/>
            <person name="Devos K.M."/>
            <person name="Bennetzen J.L."/>
            <person name="Unver T."/>
            <person name="Budak H."/>
            <person name="Gulick P.J."/>
            <person name="Galiba G."/>
            <person name="Kalapos B."/>
            <person name="Nelson D.R."/>
            <person name="Li P."/>
            <person name="You F.M."/>
            <person name="Luo M.C."/>
            <person name="Dvorak J."/>
        </authorList>
    </citation>
    <scope>NUCLEOTIDE SEQUENCE [LARGE SCALE GENOMIC DNA]</scope>
    <source>
        <strain evidence="1">cv. AL8/78</strain>
    </source>
</reference>
<reference evidence="1" key="3">
    <citation type="journal article" date="2017" name="Nature">
        <title>Genome sequence of the progenitor of the wheat D genome Aegilops tauschii.</title>
        <authorList>
            <person name="Luo M.C."/>
            <person name="Gu Y.Q."/>
            <person name="Puiu D."/>
            <person name="Wang H."/>
            <person name="Twardziok S.O."/>
            <person name="Deal K.R."/>
            <person name="Huo N."/>
            <person name="Zhu T."/>
            <person name="Wang L."/>
            <person name="Wang Y."/>
            <person name="McGuire P.E."/>
            <person name="Liu S."/>
            <person name="Long H."/>
            <person name="Ramasamy R.K."/>
            <person name="Rodriguez J.C."/>
            <person name="Van S.L."/>
            <person name="Yuan L."/>
            <person name="Wang Z."/>
            <person name="Xia Z."/>
            <person name="Xiao L."/>
            <person name="Anderson O.D."/>
            <person name="Ouyang S."/>
            <person name="Liang Y."/>
            <person name="Zimin A.V."/>
            <person name="Pertea G."/>
            <person name="Qi P."/>
            <person name="Bennetzen J.L."/>
            <person name="Dai X."/>
            <person name="Dawson M.W."/>
            <person name="Muller H.G."/>
            <person name="Kugler K."/>
            <person name="Rivarola-Duarte L."/>
            <person name="Spannagl M."/>
            <person name="Mayer K.F.X."/>
            <person name="Lu F.H."/>
            <person name="Bevan M.W."/>
            <person name="Leroy P."/>
            <person name="Li P."/>
            <person name="You F.M."/>
            <person name="Sun Q."/>
            <person name="Liu Z."/>
            <person name="Lyons E."/>
            <person name="Wicker T."/>
            <person name="Salzberg S.L."/>
            <person name="Devos K.M."/>
            <person name="Dvorak J."/>
        </authorList>
    </citation>
    <scope>NUCLEOTIDE SEQUENCE [LARGE SCALE GENOMIC DNA]</scope>
    <source>
        <strain evidence="1">cv. AL8/78</strain>
    </source>
</reference>